<gene>
    <name evidence="1" type="ORF">OPT61_g2932</name>
</gene>
<organism evidence="1 2">
    <name type="scientific">Boeremia exigua</name>
    <dbReference type="NCBI Taxonomy" id="749465"/>
    <lineage>
        <taxon>Eukaryota</taxon>
        <taxon>Fungi</taxon>
        <taxon>Dikarya</taxon>
        <taxon>Ascomycota</taxon>
        <taxon>Pezizomycotina</taxon>
        <taxon>Dothideomycetes</taxon>
        <taxon>Pleosporomycetidae</taxon>
        <taxon>Pleosporales</taxon>
        <taxon>Pleosporineae</taxon>
        <taxon>Didymellaceae</taxon>
        <taxon>Boeremia</taxon>
    </lineage>
</organism>
<dbReference type="Proteomes" id="UP001153331">
    <property type="component" value="Unassembled WGS sequence"/>
</dbReference>
<keyword evidence="2" id="KW-1185">Reference proteome</keyword>
<protein>
    <submittedName>
        <fullName evidence="1">Uncharacterized protein</fullName>
    </submittedName>
</protein>
<comment type="caution">
    <text evidence="1">The sequence shown here is derived from an EMBL/GenBank/DDBJ whole genome shotgun (WGS) entry which is preliminary data.</text>
</comment>
<reference evidence="1" key="1">
    <citation type="submission" date="2022-11" db="EMBL/GenBank/DDBJ databases">
        <title>Genome Sequence of Boeremia exigua.</title>
        <authorList>
            <person name="Buettner E."/>
        </authorList>
    </citation>
    <scope>NUCLEOTIDE SEQUENCE</scope>
    <source>
        <strain evidence="1">CU02</strain>
    </source>
</reference>
<evidence type="ECO:0000313" key="2">
    <source>
        <dbReference type="Proteomes" id="UP001153331"/>
    </source>
</evidence>
<proteinExistence type="predicted"/>
<accession>A0ACC2IJS1</accession>
<sequence length="728" mass="80892">MASKEDTEDERRQLEHELNVEILPGTEIMADIGSHHFVKGSHRDVLVPQPSDDPNDPLNWSTWWKTACIVTTAFVTFSQGLGPLALSPMFPALMEAFQCDLAGAIQFTGVCILVLGFSNFIWVPINNSFGRRPVYLLSQLINFGTSIWRAKANTYGSFMGACIINGIGAGPSETIMPEVIADIFFLHDRGKWNTLYWVVYMGSLMVGPIISGAMTENLGFRSFWWLNTGVLGASFIMVVFLFPETRFKREYPTAVPSKRIPSDMADEKGHATTIENTASSDDGEIQQVNTVTSTAPNSNGDLALTETAARDPYLGAGAPGRWQWRVFQPNAHPFRSIFLDLWIPWKLFAFPIVEFAAFVVSWSCSSFLTINLTQSQVLSLPPYNFKPKTVGFTNFAIIVGALIGLFTSGPLSDWVAARATRKNGGVREPEMRLPAMIPYVIIMFLGNIVVAVGYERKWPWEVIIIIGYTCAGIQVAALPGIVSTYAVDSYKPVAGSLFVAITVNKNMWGYGFGKFITPWSIKDGFIPPIMTNASLILNSTISPELTDAQRSQMDLAQTRDILERNPGLKWGFVIYRCTYESNSDWARFMDLLNTRVRLNLEEESSLDLLDRLDWCVQDDRDVLDGASTGQVRTEFANWIEECDEEDDFLGTPRFQACGMVTQFQLERILEGPPAEEFDASGAGFLTLVSLDEGEDSQLVGLSYLVPRIYALLEGPGWENIVEDGIAIP</sequence>
<name>A0ACC2IJS1_9PLEO</name>
<evidence type="ECO:0000313" key="1">
    <source>
        <dbReference type="EMBL" id="KAJ8115417.1"/>
    </source>
</evidence>
<dbReference type="EMBL" id="JAPHNI010000141">
    <property type="protein sequence ID" value="KAJ8115417.1"/>
    <property type="molecule type" value="Genomic_DNA"/>
</dbReference>